<dbReference type="GO" id="GO:0005847">
    <property type="term" value="C:mRNA cleavage and polyadenylation specificity factor complex"/>
    <property type="evidence" value="ECO:0007669"/>
    <property type="project" value="TreeGrafter"/>
</dbReference>
<evidence type="ECO:0000313" key="6">
    <source>
        <dbReference type="EMBL" id="CAI6366663.1"/>
    </source>
</evidence>
<dbReference type="SUPFAM" id="SSF53098">
    <property type="entry name" value="Ribonuclease H-like"/>
    <property type="match status" value="1"/>
</dbReference>
<dbReference type="InterPro" id="IPR032460">
    <property type="entry name" value="Symplekin/Pta1_N"/>
</dbReference>
<dbReference type="AlphaFoldDB" id="A0AAV0XFQ7"/>
<dbReference type="InterPro" id="IPR008906">
    <property type="entry name" value="HATC_C_dom"/>
</dbReference>
<dbReference type="Proteomes" id="UP001160148">
    <property type="component" value="Unassembled WGS sequence"/>
</dbReference>
<dbReference type="InterPro" id="IPR011989">
    <property type="entry name" value="ARM-like"/>
</dbReference>
<dbReference type="GO" id="GO:0046983">
    <property type="term" value="F:protein dimerization activity"/>
    <property type="evidence" value="ECO:0007669"/>
    <property type="project" value="InterPro"/>
</dbReference>
<evidence type="ECO:0000256" key="2">
    <source>
        <dbReference type="ARBA" id="ARBA00022664"/>
    </source>
</evidence>
<name>A0AAV0XFQ7_9HEMI</name>
<feature type="domain" description="Symplekin/Pta1 N-terminal" evidence="5">
    <location>
        <begin position="102"/>
        <end position="322"/>
    </location>
</feature>
<keyword evidence="7" id="KW-1185">Reference proteome</keyword>
<organism evidence="6 7">
    <name type="scientific">Macrosiphum euphorbiae</name>
    <name type="common">potato aphid</name>
    <dbReference type="NCBI Taxonomy" id="13131"/>
    <lineage>
        <taxon>Eukaryota</taxon>
        <taxon>Metazoa</taxon>
        <taxon>Ecdysozoa</taxon>
        <taxon>Arthropoda</taxon>
        <taxon>Hexapoda</taxon>
        <taxon>Insecta</taxon>
        <taxon>Pterygota</taxon>
        <taxon>Neoptera</taxon>
        <taxon>Paraneoptera</taxon>
        <taxon>Hemiptera</taxon>
        <taxon>Sternorrhyncha</taxon>
        <taxon>Aphidomorpha</taxon>
        <taxon>Aphidoidea</taxon>
        <taxon>Aphididae</taxon>
        <taxon>Macrosiphini</taxon>
        <taxon>Macrosiphum</taxon>
    </lineage>
</organism>
<dbReference type="Pfam" id="PF11935">
    <property type="entry name" value="SYMPK_PTA1_N"/>
    <property type="match status" value="1"/>
</dbReference>
<feature type="domain" description="HAT C-terminal dimerisation" evidence="4">
    <location>
        <begin position="971"/>
        <end position="1034"/>
    </location>
</feature>
<comment type="subcellular location">
    <subcellularLocation>
        <location evidence="1">Nucleus</location>
    </subcellularLocation>
</comment>
<dbReference type="Pfam" id="PF05699">
    <property type="entry name" value="Dimer_Tnp_hAT"/>
    <property type="match status" value="1"/>
</dbReference>
<dbReference type="PANTHER" id="PTHR15245:SF20">
    <property type="entry name" value="SYMPLEKIN"/>
    <property type="match status" value="1"/>
</dbReference>
<dbReference type="GO" id="GO:0006397">
    <property type="term" value="P:mRNA processing"/>
    <property type="evidence" value="ECO:0007669"/>
    <property type="project" value="UniProtKB-KW"/>
</dbReference>
<dbReference type="InterPro" id="IPR016024">
    <property type="entry name" value="ARM-type_fold"/>
</dbReference>
<dbReference type="EMBL" id="CARXXK010000004">
    <property type="protein sequence ID" value="CAI6366663.1"/>
    <property type="molecule type" value="Genomic_DNA"/>
</dbReference>
<comment type="caution">
    <text evidence="6">The sequence shown here is derived from an EMBL/GenBank/DDBJ whole genome shotgun (WGS) entry which is preliminary data.</text>
</comment>
<dbReference type="InterPro" id="IPR012337">
    <property type="entry name" value="RNaseH-like_sf"/>
</dbReference>
<keyword evidence="3" id="KW-0539">Nucleus</keyword>
<dbReference type="Gene3D" id="1.25.10.10">
    <property type="entry name" value="Leucine-rich Repeat Variant"/>
    <property type="match status" value="1"/>
</dbReference>
<gene>
    <name evidence="6" type="ORF">MEUPH1_LOCUS21223</name>
</gene>
<evidence type="ECO:0000256" key="3">
    <source>
        <dbReference type="ARBA" id="ARBA00023242"/>
    </source>
</evidence>
<evidence type="ECO:0000256" key="1">
    <source>
        <dbReference type="ARBA" id="ARBA00004123"/>
    </source>
</evidence>
<evidence type="ECO:0000259" key="4">
    <source>
        <dbReference type="Pfam" id="PF05699"/>
    </source>
</evidence>
<reference evidence="6 7" key="1">
    <citation type="submission" date="2023-01" db="EMBL/GenBank/DDBJ databases">
        <authorList>
            <person name="Whitehead M."/>
        </authorList>
    </citation>
    <scope>NUCLEOTIDE SEQUENCE [LARGE SCALE GENOMIC DNA]</scope>
</reference>
<accession>A0AAV0XFQ7</accession>
<proteinExistence type="predicted"/>
<protein>
    <recommendedName>
        <fullName evidence="8">Symplekin</fullName>
    </recommendedName>
</protein>
<evidence type="ECO:0008006" key="8">
    <source>
        <dbReference type="Google" id="ProtNLM"/>
    </source>
</evidence>
<dbReference type="SUPFAM" id="SSF48371">
    <property type="entry name" value="ARM repeat"/>
    <property type="match status" value="1"/>
</dbReference>
<sequence length="1049" mass="119707">MRVERSRSPTEQVTSILNEAAVAPDENTKLDLLLKAKEVLLYQEPKLLPQFINDVIAYQNDHSSTIRKFVVAFIEECCNKEKSNVCVTMPNVLMLLEDRSLVVQKRVVQAASNIYRAGLQWISMIDLPSSDLSNVWQDLSNLKSHVINMIDNDNEGIRAQVMKFMETVILVQTYKGEGGIDRENDMSLEDIPLTLKVTRRRRLEDEAKVLFDLLSRFCHSGNVGCANLMTCIGSLTLIAKFRVSFIEKVVTILETLTKNIPNSLTLSQSTNVQKSLKLQLLSLLRLPASTEHQQTIGRLLLDIGASNQEIMKALQVLSKNEDSKKLLRSLKRKNDDIEDKKTDKDDIPEKKRCTEGTLPDRHINTVKEWVLGKLSPESITNLIMTFMPKLPSKLPSAFVTNYTPIAAAGTDSHIKHVAKLLATQICGSDIVIPDMKYIIQNDDELLEGVKEEIIKMEEEDILLAQPAELNMNNCQVDPTEAEELSIDALLRVLDTSKIVLSKQFKEVHIKAITKVAVMCSDDFRNTILDYINQDIPKNMNLCLSWLYEEYSVCQGFIKIPTAFRNTLTSEQNYSTVLCALIRGALGIGDPKEKEDAITTFYFESPFITDDAVDILKEICGDHAFGLFILDELVTKRPPRQLVYLNALLFFTSHKNDKIREIALNFINKLYKNKDLKNIIEEYATFYLGFLRLQLPPDVLFGHETGRLVKSEVWDEDSTTACLYLYFMLMADNYELIHELAAVFSNSQGEVKRSIIKLLPQPIQNMPMNSSEMFRLLEDIPKGSEAMITRVLHTITEKVFFFFCCIEQLLSFRNLQSNIPAMKNVLASNEHKFDGEVHRYLFDSNFIKNLSNSIDLFDPLCELINICQQSKTSIADAAELWLNLPSKIPSGFESFNNYIANRQKYALNEYSLTANYLHPIYQKHHKMSPEQKDIVENCILNSTDIGTNGLNSFIEFKEKKNLFGILFEKDTLTANSFWSFAKQKHPELADFANKQLSIPASTAQLERVFSNWSYIHNNLRNRLSPEHSKKLLAVYYSLKIEEKDNQSNDY</sequence>
<evidence type="ECO:0000313" key="7">
    <source>
        <dbReference type="Proteomes" id="UP001160148"/>
    </source>
</evidence>
<dbReference type="PANTHER" id="PTHR15245">
    <property type="entry name" value="SYMPLEKIN-RELATED"/>
    <property type="match status" value="1"/>
</dbReference>
<dbReference type="InterPro" id="IPR021850">
    <property type="entry name" value="Symplekin/Pta1"/>
</dbReference>
<evidence type="ECO:0000259" key="5">
    <source>
        <dbReference type="Pfam" id="PF11935"/>
    </source>
</evidence>
<keyword evidence="2" id="KW-0507">mRNA processing</keyword>